<dbReference type="PANTHER" id="PTHR30055">
    <property type="entry name" value="HTH-TYPE TRANSCRIPTIONAL REGULATOR RUTR"/>
    <property type="match status" value="1"/>
</dbReference>
<dbReference type="InterPro" id="IPR050109">
    <property type="entry name" value="HTH-type_TetR-like_transc_reg"/>
</dbReference>
<keyword evidence="5" id="KW-1185">Reference proteome</keyword>
<accession>A0ABP3Z6J3</accession>
<dbReference type="Gene3D" id="1.10.10.60">
    <property type="entry name" value="Homeodomain-like"/>
    <property type="match status" value="1"/>
</dbReference>
<feature type="domain" description="HTH tetR-type" evidence="3">
    <location>
        <begin position="15"/>
        <end position="75"/>
    </location>
</feature>
<dbReference type="RefSeq" id="WP_343948553.1">
    <property type="nucleotide sequence ID" value="NZ_BAAAHQ010000004.1"/>
</dbReference>
<reference evidence="5" key="1">
    <citation type="journal article" date="2019" name="Int. J. Syst. Evol. Microbiol.">
        <title>The Global Catalogue of Microorganisms (GCM) 10K type strain sequencing project: providing services to taxonomists for standard genome sequencing and annotation.</title>
        <authorList>
            <consortium name="The Broad Institute Genomics Platform"/>
            <consortium name="The Broad Institute Genome Sequencing Center for Infectious Disease"/>
            <person name="Wu L."/>
            <person name="Ma J."/>
        </authorList>
    </citation>
    <scope>NUCLEOTIDE SEQUENCE [LARGE SCALE GENOMIC DNA]</scope>
    <source>
        <strain evidence="5">JCM 11136</strain>
    </source>
</reference>
<evidence type="ECO:0000256" key="2">
    <source>
        <dbReference type="PROSITE-ProRule" id="PRU00335"/>
    </source>
</evidence>
<protein>
    <submittedName>
        <fullName evidence="4">TetR family transcriptional regulator BkaR</fullName>
    </submittedName>
</protein>
<evidence type="ECO:0000313" key="5">
    <source>
        <dbReference type="Proteomes" id="UP001501578"/>
    </source>
</evidence>
<dbReference type="Proteomes" id="UP001501578">
    <property type="component" value="Unassembled WGS sequence"/>
</dbReference>
<dbReference type="SUPFAM" id="SSF46689">
    <property type="entry name" value="Homeodomain-like"/>
    <property type="match status" value="1"/>
</dbReference>
<feature type="DNA-binding region" description="H-T-H motif" evidence="2">
    <location>
        <begin position="38"/>
        <end position="57"/>
    </location>
</feature>
<comment type="caution">
    <text evidence="4">The sequence shown here is derived from an EMBL/GenBank/DDBJ whole genome shotgun (WGS) entry which is preliminary data.</text>
</comment>
<evidence type="ECO:0000256" key="1">
    <source>
        <dbReference type="ARBA" id="ARBA00023125"/>
    </source>
</evidence>
<organism evidence="4 5">
    <name type="scientific">Nonomuraea longicatena</name>
    <dbReference type="NCBI Taxonomy" id="83682"/>
    <lineage>
        <taxon>Bacteria</taxon>
        <taxon>Bacillati</taxon>
        <taxon>Actinomycetota</taxon>
        <taxon>Actinomycetes</taxon>
        <taxon>Streptosporangiales</taxon>
        <taxon>Streptosporangiaceae</taxon>
        <taxon>Nonomuraea</taxon>
    </lineage>
</organism>
<dbReference type="PANTHER" id="PTHR30055:SF237">
    <property type="entry name" value="TRANSCRIPTIONAL REPRESSOR MCE3R"/>
    <property type="match status" value="1"/>
</dbReference>
<dbReference type="Gene3D" id="1.10.357.10">
    <property type="entry name" value="Tetracycline Repressor, domain 2"/>
    <property type="match status" value="1"/>
</dbReference>
<name>A0ABP3Z6J3_9ACTN</name>
<dbReference type="InterPro" id="IPR009057">
    <property type="entry name" value="Homeodomain-like_sf"/>
</dbReference>
<sequence>MTELEELIAAGRKHGARRQLILLQAARLFAERGYDATGIDDIGAAAGVSGPAVYRHFAGKQAILTALKDLCLERLCEATREALDVPDREPEQMLEALVDRFLDCTLRNRDLTVIMYARLTELSEQEQQRFVEQVVELQERWKEALLRVRPGLSELDAMITVTTALAMPSSVFLARLAGDLDAARARLRTQILAVLDA</sequence>
<dbReference type="InterPro" id="IPR001647">
    <property type="entry name" value="HTH_TetR"/>
</dbReference>
<proteinExistence type="predicted"/>
<dbReference type="PRINTS" id="PR00455">
    <property type="entry name" value="HTHTETR"/>
</dbReference>
<dbReference type="Pfam" id="PF00440">
    <property type="entry name" value="TetR_N"/>
    <property type="match status" value="1"/>
</dbReference>
<dbReference type="PROSITE" id="PS50977">
    <property type="entry name" value="HTH_TETR_2"/>
    <property type="match status" value="1"/>
</dbReference>
<evidence type="ECO:0000313" key="4">
    <source>
        <dbReference type="EMBL" id="GAA0915876.1"/>
    </source>
</evidence>
<dbReference type="EMBL" id="BAAAHQ010000004">
    <property type="protein sequence ID" value="GAA0915876.1"/>
    <property type="molecule type" value="Genomic_DNA"/>
</dbReference>
<evidence type="ECO:0000259" key="3">
    <source>
        <dbReference type="PROSITE" id="PS50977"/>
    </source>
</evidence>
<gene>
    <name evidence="4" type="primary">bkaR</name>
    <name evidence="4" type="ORF">GCM10009560_10590</name>
</gene>
<keyword evidence="1 2" id="KW-0238">DNA-binding</keyword>